<dbReference type="Proteomes" id="UP001150941">
    <property type="component" value="Unassembled WGS sequence"/>
</dbReference>
<keyword evidence="2" id="KW-1185">Reference proteome</keyword>
<reference evidence="1" key="2">
    <citation type="journal article" date="2023" name="IMA Fungus">
        <title>Comparative genomic study of the Penicillium genus elucidates a diverse pangenome and 15 lateral gene transfer events.</title>
        <authorList>
            <person name="Petersen C."/>
            <person name="Sorensen T."/>
            <person name="Nielsen M.R."/>
            <person name="Sondergaard T.E."/>
            <person name="Sorensen J.L."/>
            <person name="Fitzpatrick D.A."/>
            <person name="Frisvad J.C."/>
            <person name="Nielsen K.L."/>
        </authorList>
    </citation>
    <scope>NUCLEOTIDE SEQUENCE</scope>
    <source>
        <strain evidence="1">IBT 19713</strain>
    </source>
</reference>
<dbReference type="EMBL" id="JAPQKS010000005">
    <property type="protein sequence ID" value="KAJ5225274.1"/>
    <property type="molecule type" value="Genomic_DNA"/>
</dbReference>
<evidence type="ECO:0000313" key="1">
    <source>
        <dbReference type="EMBL" id="KAJ5225274.1"/>
    </source>
</evidence>
<proteinExistence type="predicted"/>
<protein>
    <submittedName>
        <fullName evidence="1">Uncharacterized protein</fullName>
    </submittedName>
</protein>
<dbReference type="OrthoDB" id="4360842at2759"/>
<sequence length="178" mass="20213">MVEILSASDDSSPVVFIPPRNILTGKLQDKIARRKRDGHQSVILADMMATIRENNRSEHTDRKPTYKKAVPYNREITDALCTDADRASVQGFITREITRWREELGPFINRLCQLPPSSHKLSDEHVYAVTKTLSAKGRRARMWTEDFNALLQMNPALKDLIKELQVTCAAIPAVDQRA</sequence>
<gene>
    <name evidence="1" type="ORF">N7468_006499</name>
</gene>
<reference evidence="1" key="1">
    <citation type="submission" date="2022-11" db="EMBL/GenBank/DDBJ databases">
        <authorList>
            <person name="Petersen C."/>
        </authorList>
    </citation>
    <scope>NUCLEOTIDE SEQUENCE</scope>
    <source>
        <strain evidence="1">IBT 19713</strain>
    </source>
</reference>
<accession>A0A9W9TJW7</accession>
<dbReference type="RefSeq" id="XP_058328685.1">
    <property type="nucleotide sequence ID" value="XM_058475795.1"/>
</dbReference>
<evidence type="ECO:0000313" key="2">
    <source>
        <dbReference type="Proteomes" id="UP001150941"/>
    </source>
</evidence>
<name>A0A9W9TJW7_9EURO</name>
<dbReference type="GeneID" id="83203098"/>
<dbReference type="AlphaFoldDB" id="A0A9W9TJW7"/>
<organism evidence="1 2">
    <name type="scientific">Penicillium chermesinum</name>
    <dbReference type="NCBI Taxonomy" id="63820"/>
    <lineage>
        <taxon>Eukaryota</taxon>
        <taxon>Fungi</taxon>
        <taxon>Dikarya</taxon>
        <taxon>Ascomycota</taxon>
        <taxon>Pezizomycotina</taxon>
        <taxon>Eurotiomycetes</taxon>
        <taxon>Eurotiomycetidae</taxon>
        <taxon>Eurotiales</taxon>
        <taxon>Aspergillaceae</taxon>
        <taxon>Penicillium</taxon>
    </lineage>
</organism>
<comment type="caution">
    <text evidence="1">The sequence shown here is derived from an EMBL/GenBank/DDBJ whole genome shotgun (WGS) entry which is preliminary data.</text>
</comment>